<evidence type="ECO:0000313" key="1">
    <source>
        <dbReference type="EMBL" id="PKQ69008.1"/>
    </source>
</evidence>
<sequence>MQKKFNINDRLGNLKAKEGAALRKAIALMMGRTREHVSRILNAPEGSSKDFPSEVIIRLADFFECNPEDLYNTPPRPINKKELFNVEHD</sequence>
<gene>
    <name evidence="1" type="ORF">BZG01_01500</name>
</gene>
<organism evidence="1 2">
    <name type="scientific">Labilibaculum manganireducens</name>
    <dbReference type="NCBI Taxonomy" id="1940525"/>
    <lineage>
        <taxon>Bacteria</taxon>
        <taxon>Pseudomonadati</taxon>
        <taxon>Bacteroidota</taxon>
        <taxon>Bacteroidia</taxon>
        <taxon>Marinilabiliales</taxon>
        <taxon>Marinifilaceae</taxon>
        <taxon>Labilibaculum</taxon>
    </lineage>
</organism>
<dbReference type="RefSeq" id="WP_101308063.1">
    <property type="nucleotide sequence ID" value="NZ_CAXXEE010000003.1"/>
</dbReference>
<proteinExistence type="predicted"/>
<dbReference type="EMBL" id="MVDE01000002">
    <property type="protein sequence ID" value="PKQ69008.1"/>
    <property type="molecule type" value="Genomic_DNA"/>
</dbReference>
<reference evidence="1 2" key="1">
    <citation type="journal article" date="2017" name="Front. Microbiol.">
        <title>Labilibaculum manganireducens gen. nov., sp. nov. and Labilibaculum filiforme sp. nov., Novel Bacteroidetes Isolated from Subsurface Sediments of the Baltic Sea.</title>
        <authorList>
            <person name="Vandieken V."/>
            <person name="Marshall I.P."/>
            <person name="Niemann H."/>
            <person name="Engelen B."/>
            <person name="Cypionka H."/>
        </authorList>
    </citation>
    <scope>NUCLEOTIDE SEQUENCE [LARGE SCALE GENOMIC DNA]</scope>
    <source>
        <strain evidence="1 2">59.10-2M</strain>
    </source>
</reference>
<evidence type="ECO:0000313" key="2">
    <source>
        <dbReference type="Proteomes" id="UP000233618"/>
    </source>
</evidence>
<name>A0A2N3IFF3_9BACT</name>
<dbReference type="AlphaFoldDB" id="A0A2N3IFF3"/>
<keyword evidence="2" id="KW-1185">Reference proteome</keyword>
<dbReference type="Proteomes" id="UP000233618">
    <property type="component" value="Unassembled WGS sequence"/>
</dbReference>
<comment type="caution">
    <text evidence="1">The sequence shown here is derived from an EMBL/GenBank/DDBJ whole genome shotgun (WGS) entry which is preliminary data.</text>
</comment>
<protein>
    <submittedName>
        <fullName evidence="1">Uncharacterized protein</fullName>
    </submittedName>
</protein>
<accession>A0A2N3IFF3</accession>